<dbReference type="AlphaFoldDB" id="A0A150TLB0"/>
<evidence type="ECO:0000256" key="1">
    <source>
        <dbReference type="SAM" id="MobiDB-lite"/>
    </source>
</evidence>
<feature type="compositionally biased region" description="Polar residues" evidence="1">
    <location>
        <begin position="179"/>
        <end position="191"/>
    </location>
</feature>
<comment type="caution">
    <text evidence="2">The sequence shown here is derived from an EMBL/GenBank/DDBJ whole genome shotgun (WGS) entry which is preliminary data.</text>
</comment>
<sequence length="498" mass="53475">MPDFKYSIANVPDIDQRWTSLPGGGGAFCVPTSTMNWMYYIANHGRPSAVVFPPADPSASSSTAMNVLMLSLFMLTHPERGTSGRTWHQGLDAWLKHRQVPAIALLFTVEDDSWILFDRLQQCAAAGGLLTIARGRYYKINGEYFRGGGHALTVVGLSSTSAGKQIVVHDPAQDDSDPETQSSPKKSTGNLTPMFGKFDGTLATMLRWGSSESPYELIDHVMIIFPLFAVTNLRGGAITVYSASLTSDAVEAREIPTPLAAGIADLAIHPAMRVAALGEGSGDIVAVDLISGDSRRLARLPGARRLAYGGRSRRLFVAQDRHVVALDDHGKEVSRAALDRPIDALAFDAAENRLIVASVSAGKLLRLSPELRHHGSHELPHVPGQGRLSLTVDEGDGALRLTRAGSPHVAELQAHPTNARAPGASPLRSGGVVPAERVKERGAIHVSAAGRIATFDRDGERVEGSPFNGLPAGPLLEVARSYSNADPEKMRRPEWHNR</sequence>
<gene>
    <name evidence="2" type="ORF">BE21_40305</name>
</gene>
<name>A0A150TLB0_SORCE</name>
<accession>A0A150TLB0</accession>
<dbReference type="InterPro" id="IPR011044">
    <property type="entry name" value="Quino_amine_DH_bsu"/>
</dbReference>
<reference evidence="2 3" key="1">
    <citation type="submission" date="2014-02" db="EMBL/GenBank/DDBJ databases">
        <title>The small core and large imbalanced accessory genome model reveals a collaborative survival strategy of Sorangium cellulosum strains in nature.</title>
        <authorList>
            <person name="Han K."/>
            <person name="Peng R."/>
            <person name="Blom J."/>
            <person name="Li Y.-Z."/>
        </authorList>
    </citation>
    <scope>NUCLEOTIDE SEQUENCE [LARGE SCALE GENOMIC DNA]</scope>
    <source>
        <strain evidence="2 3">So0007-03</strain>
    </source>
</reference>
<protein>
    <submittedName>
        <fullName evidence="2">Uncharacterized protein</fullName>
    </submittedName>
</protein>
<dbReference type="EMBL" id="JEME01002018">
    <property type="protein sequence ID" value="KYG05493.1"/>
    <property type="molecule type" value="Genomic_DNA"/>
</dbReference>
<dbReference type="Proteomes" id="UP000075502">
    <property type="component" value="Unassembled WGS sequence"/>
</dbReference>
<feature type="region of interest" description="Disordered" evidence="1">
    <location>
        <begin position="170"/>
        <end position="194"/>
    </location>
</feature>
<evidence type="ECO:0000313" key="2">
    <source>
        <dbReference type="EMBL" id="KYG05493.1"/>
    </source>
</evidence>
<dbReference type="SUPFAM" id="SSF50969">
    <property type="entry name" value="YVTN repeat-like/Quinoprotein amine dehydrogenase"/>
    <property type="match status" value="1"/>
</dbReference>
<evidence type="ECO:0000313" key="3">
    <source>
        <dbReference type="Proteomes" id="UP000075502"/>
    </source>
</evidence>
<proteinExistence type="predicted"/>
<organism evidence="2 3">
    <name type="scientific">Sorangium cellulosum</name>
    <name type="common">Polyangium cellulosum</name>
    <dbReference type="NCBI Taxonomy" id="56"/>
    <lineage>
        <taxon>Bacteria</taxon>
        <taxon>Pseudomonadati</taxon>
        <taxon>Myxococcota</taxon>
        <taxon>Polyangia</taxon>
        <taxon>Polyangiales</taxon>
        <taxon>Polyangiaceae</taxon>
        <taxon>Sorangium</taxon>
    </lineage>
</organism>